<dbReference type="PANTHER" id="PTHR33138:SF1">
    <property type="entry name" value="OS01G0113900 PROTEIN"/>
    <property type="match status" value="1"/>
</dbReference>
<evidence type="ECO:0000259" key="4">
    <source>
        <dbReference type="Pfam" id="PF13947"/>
    </source>
</evidence>
<dbReference type="PANTHER" id="PTHR33138">
    <property type="entry name" value="OS01G0690200 PROTEIN"/>
    <property type="match status" value="1"/>
</dbReference>
<dbReference type="AlphaFoldDB" id="A0AAD8X041"/>
<reference evidence="5" key="1">
    <citation type="submission" date="2023-07" db="EMBL/GenBank/DDBJ databases">
        <title>A chromosome-level genome assembly of Lolium multiflorum.</title>
        <authorList>
            <person name="Chen Y."/>
            <person name="Copetti D."/>
            <person name="Kolliker R."/>
            <person name="Studer B."/>
        </authorList>
    </citation>
    <scope>NUCLEOTIDE SEQUENCE</scope>
    <source>
        <strain evidence="5">02402/16</strain>
        <tissue evidence="5">Leaf</tissue>
    </source>
</reference>
<evidence type="ECO:0000256" key="1">
    <source>
        <dbReference type="ARBA" id="ARBA00004167"/>
    </source>
</evidence>
<dbReference type="GO" id="GO:0016020">
    <property type="term" value="C:membrane"/>
    <property type="evidence" value="ECO:0007669"/>
    <property type="project" value="UniProtKB-SubCell"/>
</dbReference>
<keyword evidence="2 3" id="KW-0732">Signal</keyword>
<protein>
    <recommendedName>
        <fullName evidence="4">Wall-associated receptor kinase galacturonan-binding domain-containing protein</fullName>
    </recommendedName>
</protein>
<comment type="caution">
    <text evidence="5">The sequence shown here is derived from an EMBL/GenBank/DDBJ whole genome shotgun (WGS) entry which is preliminary data.</text>
</comment>
<keyword evidence="6" id="KW-1185">Reference proteome</keyword>
<proteinExistence type="predicted"/>
<dbReference type="EMBL" id="JAUUTY010000001">
    <property type="protein sequence ID" value="KAK1691893.1"/>
    <property type="molecule type" value="Genomic_DNA"/>
</dbReference>
<comment type="subcellular location">
    <subcellularLocation>
        <location evidence="1">Membrane</location>
        <topology evidence="1">Single-pass membrane protein</topology>
    </subcellularLocation>
</comment>
<feature type="signal peptide" evidence="3">
    <location>
        <begin position="1"/>
        <end position="27"/>
    </location>
</feature>
<sequence length="250" mass="27702">MGNPGAYYHSVTIQALTVFSLVAVFAADHVHGGNDGCSHFSCGHLQNISYPFRRRGDPVGCGAEAYELVCTSSKATIQINTGTYYVTAINYTGSYFWVMDPNYDTNSSCPLPQWNHLPYSAGKLDSHGFWNLETRSGNSIACFANCSRAVMNNNAYKPVTCLGANNSHVYVWVSRYGCPVGELEPYCGYRAMIPFSEDYSSFPPGLHNARYADITQLVSKGFIVEFPLDTNRPNEKLRIILNICLNNSIR</sequence>
<evidence type="ECO:0000313" key="5">
    <source>
        <dbReference type="EMBL" id="KAK1691893.1"/>
    </source>
</evidence>
<evidence type="ECO:0000313" key="6">
    <source>
        <dbReference type="Proteomes" id="UP001231189"/>
    </source>
</evidence>
<accession>A0AAD8X041</accession>
<feature type="chain" id="PRO_5042287244" description="Wall-associated receptor kinase galacturonan-binding domain-containing protein" evidence="3">
    <location>
        <begin position="28"/>
        <end position="250"/>
    </location>
</feature>
<dbReference type="Pfam" id="PF13947">
    <property type="entry name" value="GUB_WAK_bind"/>
    <property type="match status" value="1"/>
</dbReference>
<dbReference type="InterPro" id="IPR025287">
    <property type="entry name" value="WAK_GUB"/>
</dbReference>
<name>A0AAD8X041_LOLMU</name>
<feature type="domain" description="Wall-associated receptor kinase galacturonan-binding" evidence="4">
    <location>
        <begin position="37"/>
        <end position="100"/>
    </location>
</feature>
<evidence type="ECO:0000256" key="3">
    <source>
        <dbReference type="SAM" id="SignalP"/>
    </source>
</evidence>
<gene>
    <name evidence="5" type="ORF">QYE76_008590</name>
</gene>
<dbReference type="Proteomes" id="UP001231189">
    <property type="component" value="Unassembled WGS sequence"/>
</dbReference>
<dbReference type="GO" id="GO:0030247">
    <property type="term" value="F:polysaccharide binding"/>
    <property type="evidence" value="ECO:0007669"/>
    <property type="project" value="InterPro"/>
</dbReference>
<evidence type="ECO:0000256" key="2">
    <source>
        <dbReference type="ARBA" id="ARBA00022729"/>
    </source>
</evidence>
<organism evidence="5 6">
    <name type="scientific">Lolium multiflorum</name>
    <name type="common">Italian ryegrass</name>
    <name type="synonym">Lolium perenne subsp. multiflorum</name>
    <dbReference type="NCBI Taxonomy" id="4521"/>
    <lineage>
        <taxon>Eukaryota</taxon>
        <taxon>Viridiplantae</taxon>
        <taxon>Streptophyta</taxon>
        <taxon>Embryophyta</taxon>
        <taxon>Tracheophyta</taxon>
        <taxon>Spermatophyta</taxon>
        <taxon>Magnoliopsida</taxon>
        <taxon>Liliopsida</taxon>
        <taxon>Poales</taxon>
        <taxon>Poaceae</taxon>
        <taxon>BOP clade</taxon>
        <taxon>Pooideae</taxon>
        <taxon>Poodae</taxon>
        <taxon>Poeae</taxon>
        <taxon>Poeae Chloroplast Group 2 (Poeae type)</taxon>
        <taxon>Loliodinae</taxon>
        <taxon>Loliinae</taxon>
        <taxon>Lolium</taxon>
    </lineage>
</organism>